<dbReference type="PANTHER" id="PTHR43531:SF14">
    <property type="entry name" value="METHYL-ACCEPTING CHEMOTAXIS PROTEIN I-RELATED"/>
    <property type="match status" value="1"/>
</dbReference>
<dbReference type="Gene3D" id="3.30.450.20">
    <property type="entry name" value="PAS domain"/>
    <property type="match status" value="2"/>
</dbReference>
<evidence type="ECO:0000256" key="4">
    <source>
        <dbReference type="PROSITE-ProRule" id="PRU00284"/>
    </source>
</evidence>
<keyword evidence="2" id="KW-0488">Methylation</keyword>
<keyword evidence="5" id="KW-0472">Membrane</keyword>
<dbReference type="CDD" id="cd11386">
    <property type="entry name" value="MCP_signal"/>
    <property type="match status" value="1"/>
</dbReference>
<evidence type="ECO:0000256" key="1">
    <source>
        <dbReference type="ARBA" id="ARBA00004370"/>
    </source>
</evidence>
<dbReference type="GO" id="GO:0007165">
    <property type="term" value="P:signal transduction"/>
    <property type="evidence" value="ECO:0007669"/>
    <property type="project" value="UniProtKB-KW"/>
</dbReference>
<dbReference type="PROSITE" id="PS50111">
    <property type="entry name" value="CHEMOTAXIS_TRANSDUC_2"/>
    <property type="match status" value="1"/>
</dbReference>
<gene>
    <name evidence="7" type="ordered locus">Mfla_0352</name>
</gene>
<keyword evidence="4" id="KW-0807">Transducer</keyword>
<dbReference type="Pfam" id="PF22673">
    <property type="entry name" value="MCP-like_PDC_1"/>
    <property type="match status" value="1"/>
</dbReference>
<dbReference type="eggNOG" id="COG0840">
    <property type="taxonomic scope" value="Bacteria"/>
</dbReference>
<comment type="subcellular location">
    <subcellularLocation>
        <location evidence="1">Membrane</location>
    </subcellularLocation>
</comment>
<dbReference type="HOGENOM" id="CLU_000445_107_12_4"/>
<dbReference type="Proteomes" id="UP000002440">
    <property type="component" value="Chromosome"/>
</dbReference>
<dbReference type="PANTHER" id="PTHR43531">
    <property type="entry name" value="PROTEIN ICFG"/>
    <property type="match status" value="1"/>
</dbReference>
<accession>Q1H4G4</accession>
<dbReference type="RefSeq" id="WP_011478720.1">
    <property type="nucleotide sequence ID" value="NC_007947.1"/>
</dbReference>
<dbReference type="FunFam" id="1.10.287.950:FF:000001">
    <property type="entry name" value="Methyl-accepting chemotaxis sensory transducer"/>
    <property type="match status" value="1"/>
</dbReference>
<organism evidence="7 8">
    <name type="scientific">Methylobacillus flagellatus (strain ATCC 51484 / DSM 6875 / VKM B-1610 / KT)</name>
    <dbReference type="NCBI Taxonomy" id="265072"/>
    <lineage>
        <taxon>Bacteria</taxon>
        <taxon>Pseudomonadati</taxon>
        <taxon>Pseudomonadota</taxon>
        <taxon>Betaproteobacteria</taxon>
        <taxon>Nitrosomonadales</taxon>
        <taxon>Methylophilaceae</taxon>
        <taxon>Methylobacillus</taxon>
    </lineage>
</organism>
<keyword evidence="5" id="KW-0812">Transmembrane</keyword>
<proteinExistence type="inferred from homology"/>
<dbReference type="CDD" id="cd12913">
    <property type="entry name" value="PDC1_MCP_like"/>
    <property type="match status" value="1"/>
</dbReference>
<dbReference type="OrthoDB" id="8576332at2"/>
<dbReference type="EMBL" id="CP000284">
    <property type="protein sequence ID" value="ABE48623.1"/>
    <property type="molecule type" value="Genomic_DNA"/>
</dbReference>
<dbReference type="InterPro" id="IPR004089">
    <property type="entry name" value="MCPsignal_dom"/>
</dbReference>
<dbReference type="AlphaFoldDB" id="Q1H4G4"/>
<evidence type="ECO:0000259" key="6">
    <source>
        <dbReference type="PROSITE" id="PS50111"/>
    </source>
</evidence>
<protein>
    <submittedName>
        <fullName evidence="7">Methyl-accepting chemotaxis sensory transducer</fullName>
    </submittedName>
</protein>
<dbReference type="KEGG" id="mfa:Mfla_0352"/>
<feature type="transmembrane region" description="Helical" evidence="5">
    <location>
        <begin position="323"/>
        <end position="342"/>
    </location>
</feature>
<dbReference type="SUPFAM" id="SSF58104">
    <property type="entry name" value="Methyl-accepting chemotaxis protein (MCP) signaling domain"/>
    <property type="match status" value="1"/>
</dbReference>
<evidence type="ECO:0000256" key="5">
    <source>
        <dbReference type="SAM" id="Phobius"/>
    </source>
</evidence>
<evidence type="ECO:0000256" key="2">
    <source>
        <dbReference type="ARBA" id="ARBA00022481"/>
    </source>
</evidence>
<comment type="similarity">
    <text evidence="3">Belongs to the methyl-accepting chemotaxis (MCP) protein family.</text>
</comment>
<dbReference type="GO" id="GO:0004888">
    <property type="term" value="F:transmembrane signaling receptor activity"/>
    <property type="evidence" value="ECO:0007669"/>
    <property type="project" value="TreeGrafter"/>
</dbReference>
<evidence type="ECO:0000313" key="7">
    <source>
        <dbReference type="EMBL" id="ABE48623.1"/>
    </source>
</evidence>
<name>Q1H4G4_METFK</name>
<dbReference type="SMART" id="SM00283">
    <property type="entry name" value="MA"/>
    <property type="match status" value="1"/>
</dbReference>
<reference evidence="7 8" key="1">
    <citation type="submission" date="2006-03" db="EMBL/GenBank/DDBJ databases">
        <title>Complete sequence of Methylobacillus flagellatus KT.</title>
        <authorList>
            <consortium name="US DOE Joint Genome Institute"/>
            <person name="Copeland A."/>
            <person name="Lucas S."/>
            <person name="Lapidus A."/>
            <person name="Barry K."/>
            <person name="Detter J.C."/>
            <person name="Glavina del Rio T."/>
            <person name="Hammon N."/>
            <person name="Israni S."/>
            <person name="Dalin E."/>
            <person name="Tice H."/>
            <person name="Pitluck S."/>
            <person name="Brettin T."/>
            <person name="Bruce D."/>
            <person name="Han C."/>
            <person name="Tapia R."/>
            <person name="Saunders E."/>
            <person name="Gilna P."/>
            <person name="Schmutz J."/>
            <person name="Larimer F."/>
            <person name="Land M."/>
            <person name="Kyrpides N."/>
            <person name="Anderson I."/>
            <person name="Richardson P."/>
        </authorList>
    </citation>
    <scope>NUCLEOTIDE SEQUENCE [LARGE SCALE GENOMIC DNA]</scope>
    <source>
        <strain evidence="8">KT / ATCC 51484 / DSM 6875</strain>
    </source>
</reference>
<dbReference type="Gene3D" id="1.10.287.950">
    <property type="entry name" value="Methyl-accepting chemotaxis protein"/>
    <property type="match status" value="1"/>
</dbReference>
<evidence type="ECO:0000256" key="3">
    <source>
        <dbReference type="ARBA" id="ARBA00029447"/>
    </source>
</evidence>
<keyword evidence="8" id="KW-1185">Reference proteome</keyword>
<dbReference type="Pfam" id="PF00015">
    <property type="entry name" value="MCPsignal"/>
    <property type="match status" value="1"/>
</dbReference>
<feature type="transmembrane region" description="Helical" evidence="5">
    <location>
        <begin position="12"/>
        <end position="34"/>
    </location>
</feature>
<keyword evidence="5" id="KW-1133">Transmembrane helix</keyword>
<dbReference type="GO" id="GO:0005886">
    <property type="term" value="C:plasma membrane"/>
    <property type="evidence" value="ECO:0007669"/>
    <property type="project" value="TreeGrafter"/>
</dbReference>
<dbReference type="InterPro" id="IPR051310">
    <property type="entry name" value="MCP_chemotaxis"/>
</dbReference>
<dbReference type="GO" id="GO:0006935">
    <property type="term" value="P:chemotaxis"/>
    <property type="evidence" value="ECO:0007669"/>
    <property type="project" value="TreeGrafter"/>
</dbReference>
<feature type="domain" description="Methyl-accepting transducer" evidence="6">
    <location>
        <begin position="404"/>
        <end position="633"/>
    </location>
</feature>
<evidence type="ECO:0000313" key="8">
    <source>
        <dbReference type="Proteomes" id="UP000002440"/>
    </source>
</evidence>
<sequence length="649" mass="69515">MFALHHLTLRSKVLLIVIAMILAGFGLTIAVLTYKASHLQQASALEYARALSKQYANETKAEIDSAFDAARTLAQSLEGLRHDGLASRQLADSMLKRVLEGNPGFVGVWTIWEPNAFDGRDKEFVNQPGTDATGRYLPYWNRSSGQVAVEALADYTVPGAGNYYLLARDSGEETLLEPYEYEIGGKKILITSMVVPIRYKSAVVGVAGVDMLLSAFQQRIANIKPFSTGYASLVSNQGSYIGDREAGNVGKPLPAGGAWDKIRQAVTSGQPYQDSAWDGASNATVLRIYHPIEIAQSKTPWSFAVAIPEDKILEGVYNLRNTAIVIGLLSVVVVSLALGYLIDRMVIRPIGGEPGDAANLASHIASGDLTSRVTLKPGDNFSMLHAMKVMQEKLRDMVSDIRTSSEYVSNASSEIALGNTDLSQRTENQAASLEETAASIEELTSTVGQNADNARMANELAATACNTAEHASNSVTGAVNTMQQISDESRKMSEITNVIEGIAFQTNILALNAAVEAANAGEQGRGFAVVTQEVRHLAQRSASAAKEIKQLIDGAIAKIGQGSEQVSDAGHAIEEVVTAIQRVSGIMREIAHASEEQHSGIQQINIAIATMDEATQQNAALVEQAMAAAHSLDEQAQQLSRAVALFRLS</sequence>
<dbReference type="STRING" id="265072.Mfla_0352"/>